<evidence type="ECO:0000313" key="3">
    <source>
        <dbReference type="EMBL" id="AKP51618.1"/>
    </source>
</evidence>
<dbReference type="Pfam" id="PF01464">
    <property type="entry name" value="SLT"/>
    <property type="match status" value="1"/>
</dbReference>
<dbReference type="CDD" id="cd16894">
    <property type="entry name" value="MltD-like"/>
    <property type="match status" value="1"/>
</dbReference>
<dbReference type="InterPro" id="IPR008258">
    <property type="entry name" value="Transglycosylase_SLT_dom_1"/>
</dbReference>
<dbReference type="AlphaFoldDB" id="A0A0H4PFL2"/>
<protein>
    <submittedName>
        <fullName evidence="3">Membrane-bound lytic murein transglycosylase D</fullName>
    </submittedName>
</protein>
<dbReference type="PATRIC" id="fig|320787.5.peg.2415"/>
<dbReference type="InterPro" id="IPR023346">
    <property type="entry name" value="Lysozyme-like_dom_sf"/>
</dbReference>
<dbReference type="KEGG" id="camu:CA2015_2197"/>
<dbReference type="SUPFAM" id="SSF53955">
    <property type="entry name" value="Lysozyme-like"/>
    <property type="match status" value="1"/>
</dbReference>
<dbReference type="STRING" id="320787.CA2015_2197"/>
<evidence type="ECO:0000313" key="4">
    <source>
        <dbReference type="Proteomes" id="UP000036520"/>
    </source>
</evidence>
<reference evidence="3 4" key="1">
    <citation type="submission" date="2015-07" db="EMBL/GenBank/DDBJ databases">
        <authorList>
            <person name="Kim K.M."/>
        </authorList>
    </citation>
    <scope>NUCLEOTIDE SEQUENCE [LARGE SCALE GENOMIC DNA]</scope>
    <source>
        <strain evidence="3 4">KCTC 12363</strain>
    </source>
</reference>
<keyword evidence="1" id="KW-0812">Transmembrane</keyword>
<name>A0A0H4PFL2_9BACT</name>
<accession>A0A0H4PFL2</accession>
<gene>
    <name evidence="3" type="ORF">CA2015_2197</name>
</gene>
<keyword evidence="1" id="KW-0472">Membrane</keyword>
<proteinExistence type="predicted"/>
<feature type="transmembrane region" description="Helical" evidence="1">
    <location>
        <begin position="7"/>
        <end position="25"/>
    </location>
</feature>
<dbReference type="EMBL" id="CP012040">
    <property type="protein sequence ID" value="AKP51618.1"/>
    <property type="molecule type" value="Genomic_DNA"/>
</dbReference>
<organism evidence="3 4">
    <name type="scientific">Cyclobacterium amurskyense</name>
    <dbReference type="NCBI Taxonomy" id="320787"/>
    <lineage>
        <taxon>Bacteria</taxon>
        <taxon>Pseudomonadati</taxon>
        <taxon>Bacteroidota</taxon>
        <taxon>Cytophagia</taxon>
        <taxon>Cytophagales</taxon>
        <taxon>Cyclobacteriaceae</taxon>
        <taxon>Cyclobacterium</taxon>
    </lineage>
</organism>
<dbReference type="Proteomes" id="UP000036520">
    <property type="component" value="Chromosome"/>
</dbReference>
<keyword evidence="4" id="KW-1185">Reference proteome</keyword>
<feature type="domain" description="Transglycosylase SLT" evidence="2">
    <location>
        <begin position="109"/>
        <end position="217"/>
    </location>
</feature>
<dbReference type="OrthoDB" id="9815002at2"/>
<dbReference type="Gene3D" id="1.10.530.10">
    <property type="match status" value="1"/>
</dbReference>
<evidence type="ECO:0000256" key="1">
    <source>
        <dbReference type="SAM" id="Phobius"/>
    </source>
</evidence>
<sequence length="313" mass="36386">MKKKHTYNLYFLVALQFVIIGYLLYQTKEEKPQLKVNDGEAAELREGKARSIPRVRIFDLPDKPEFAGEKVPIDQPDVFERYEREIYVNAYWESNALLMLKRAGKYFPFIEQTLKENGIPDDFKYVAVIESGLLNVTSPVGAKGFWQFMKGTAGDFGLQVNRDVDERYHFEKSTIAACKYIRAAYGKFGNWTSVAASYNMGMAGIARRKNQQLSPDYYNLYLNEETSRYIFRILAMKEIFENQAKYGFELQNDDLYSLPPLREIEVSESIDNLASWAIKQKSNYKEVKIYNPWLINSKLNVRKGQTYVIKLPL</sequence>
<dbReference type="RefSeq" id="WP_048641934.1">
    <property type="nucleotide sequence ID" value="NZ_CAXBGM010000005.1"/>
</dbReference>
<evidence type="ECO:0000259" key="2">
    <source>
        <dbReference type="Pfam" id="PF01464"/>
    </source>
</evidence>
<keyword evidence="1" id="KW-1133">Transmembrane helix</keyword>